<evidence type="ECO:0000259" key="2">
    <source>
        <dbReference type="Pfam" id="PF14757"/>
    </source>
</evidence>
<organism evidence="3">
    <name type="scientific">Porcine reproductive and respiratory syndrome virus</name>
    <name type="common">PRRSV</name>
    <dbReference type="NCBI Taxonomy" id="28344"/>
    <lineage>
        <taxon>Viruses</taxon>
        <taxon>Riboviria</taxon>
        <taxon>Orthornavirae</taxon>
        <taxon>Pisuviricota</taxon>
        <taxon>Pisoniviricetes</taxon>
        <taxon>Nidovirales</taxon>
        <taxon>Arnidovirineae</taxon>
        <taxon>Arteriviridae</taxon>
        <taxon>Variarterivirinae</taxon>
        <taxon>Betaarterivirus</taxon>
        <taxon>Ampobartevirus</taxon>
        <taxon>Betaarterivirus americense</taxon>
    </lineage>
</organism>
<proteinExistence type="evidence at transcript level"/>
<feature type="compositionally biased region" description="Polar residues" evidence="1">
    <location>
        <begin position="77"/>
        <end position="86"/>
    </location>
</feature>
<feature type="non-terminal residue" evidence="3">
    <location>
        <position position="183"/>
    </location>
</feature>
<feature type="compositionally biased region" description="Low complexity" evidence="1">
    <location>
        <begin position="61"/>
        <end position="76"/>
    </location>
</feature>
<evidence type="ECO:0000256" key="1">
    <source>
        <dbReference type="SAM" id="MobiDB-lite"/>
    </source>
</evidence>
<dbReference type="InterPro" id="IPR032855">
    <property type="entry name" value="NSP2-B_epitope"/>
</dbReference>
<dbReference type="Pfam" id="PF14757">
    <property type="entry name" value="NSP2-B_epitope"/>
    <property type="match status" value="1"/>
</dbReference>
<feature type="domain" description="Arterivirus polyprotein nsp2 immunogenic region" evidence="2">
    <location>
        <begin position="1"/>
        <end position="183"/>
    </location>
</feature>
<evidence type="ECO:0000313" key="3">
    <source>
        <dbReference type="EMBL" id="ALP06248.1"/>
    </source>
</evidence>
<accession>A0A0S2Q096</accession>
<feature type="region of interest" description="Disordered" evidence="1">
    <location>
        <begin position="1"/>
        <end position="86"/>
    </location>
</feature>
<feature type="region of interest" description="Disordered" evidence="1">
    <location>
        <begin position="162"/>
        <end position="183"/>
    </location>
</feature>
<sequence length="183" mass="19179">KVRSDCGSPVLISDDVPNGREDLTASNPFDFLTPPGPITPLSEPALALASRHTSRSVTLLSESAPVPAPRRAASRPMTSLSEPSLSHVAQHTSCQVGEASLVAVTQACQDEPLDLSASSQTEYVVSPLVRSQNMGVLDVREQEAEEVLDEVSDVLGDIDLAPVSSSSSLSSVGVTRPKYSAQA</sequence>
<name>A0A0S2Q096_PRRSV</name>
<feature type="non-terminal residue" evidence="3">
    <location>
        <position position="1"/>
    </location>
</feature>
<protein>
    <submittedName>
        <fullName evidence="3">Nsp2</fullName>
    </submittedName>
</protein>
<organismHost>
    <name type="scientific">Sus scrofa</name>
    <name type="common">Pig</name>
    <dbReference type="NCBI Taxonomy" id="9823"/>
</organismHost>
<reference evidence="3" key="1">
    <citation type="submission" date="2015-06" db="EMBL/GenBank/DDBJ databases">
        <authorList>
            <person name="Hoefler B.C."/>
            <person name="Straight P.D."/>
        </authorList>
    </citation>
    <scope>NUCLEOTIDE SEQUENCE</scope>
    <source>
        <strain evidence="3">Gddg-2014</strain>
    </source>
</reference>
<dbReference type="EMBL" id="KT198709">
    <property type="protein sequence ID" value="ALP06248.1"/>
    <property type="molecule type" value="mRNA"/>
</dbReference>